<keyword evidence="2" id="KW-0472">Membrane</keyword>
<feature type="compositionally biased region" description="Basic and acidic residues" evidence="1">
    <location>
        <begin position="94"/>
        <end position="103"/>
    </location>
</feature>
<evidence type="ECO:0000256" key="1">
    <source>
        <dbReference type="SAM" id="MobiDB-lite"/>
    </source>
</evidence>
<feature type="compositionally biased region" description="Basic and acidic residues" evidence="1">
    <location>
        <begin position="120"/>
        <end position="142"/>
    </location>
</feature>
<protein>
    <recommendedName>
        <fullName evidence="5">DUF3040 domain-containing protein</fullName>
    </recommendedName>
</protein>
<feature type="transmembrane region" description="Helical" evidence="2">
    <location>
        <begin position="66"/>
        <end position="85"/>
    </location>
</feature>
<proteinExistence type="predicted"/>
<gene>
    <name evidence="3" type="ORF">GGQ54_002646</name>
</gene>
<dbReference type="Proteomes" id="UP000527616">
    <property type="component" value="Unassembled WGS sequence"/>
</dbReference>
<evidence type="ECO:0000313" key="3">
    <source>
        <dbReference type="EMBL" id="NYI72086.1"/>
    </source>
</evidence>
<dbReference type="InterPro" id="IPR021401">
    <property type="entry name" value="DUF3040"/>
</dbReference>
<keyword evidence="4" id="KW-1185">Reference proteome</keyword>
<reference evidence="3 4" key="1">
    <citation type="submission" date="2020-07" db="EMBL/GenBank/DDBJ databases">
        <title>Sequencing the genomes of 1000 actinobacteria strains.</title>
        <authorList>
            <person name="Klenk H.-P."/>
        </authorList>
    </citation>
    <scope>NUCLEOTIDE SEQUENCE [LARGE SCALE GENOMIC DNA]</scope>
    <source>
        <strain evidence="3 4">DSM 103164</strain>
    </source>
</reference>
<sequence length="142" mass="15723">MALSEEEQRLLDQMEAALAAEDPKLANAMRGSTQRRLHRRRATLAGIGFVAGLGMLIGGMEVHPVLSVAGFVLMLVATVVAISSWNGAGRVRSRGPEPSDPRKPMGARTDPGGRTRHRRAGESKNFMDRMEERWRRRQDEGF</sequence>
<evidence type="ECO:0000313" key="4">
    <source>
        <dbReference type="Proteomes" id="UP000527616"/>
    </source>
</evidence>
<feature type="transmembrane region" description="Helical" evidence="2">
    <location>
        <begin position="42"/>
        <end position="60"/>
    </location>
</feature>
<keyword evidence="2" id="KW-1133">Transmembrane helix</keyword>
<dbReference type="RefSeq" id="WP_179445827.1">
    <property type="nucleotide sequence ID" value="NZ_JACBZS010000001.1"/>
</dbReference>
<accession>A0A7Z0DAS3</accession>
<evidence type="ECO:0008006" key="5">
    <source>
        <dbReference type="Google" id="ProtNLM"/>
    </source>
</evidence>
<name>A0A7Z0DAS3_9ACTN</name>
<comment type="caution">
    <text evidence="3">The sequence shown here is derived from an EMBL/GenBank/DDBJ whole genome shotgun (WGS) entry which is preliminary data.</text>
</comment>
<dbReference type="EMBL" id="JACBZS010000001">
    <property type="protein sequence ID" value="NYI72086.1"/>
    <property type="molecule type" value="Genomic_DNA"/>
</dbReference>
<keyword evidence="2" id="KW-0812">Transmembrane</keyword>
<organism evidence="3 4">
    <name type="scientific">Naumannella cuiyingiana</name>
    <dbReference type="NCBI Taxonomy" id="1347891"/>
    <lineage>
        <taxon>Bacteria</taxon>
        <taxon>Bacillati</taxon>
        <taxon>Actinomycetota</taxon>
        <taxon>Actinomycetes</taxon>
        <taxon>Propionibacteriales</taxon>
        <taxon>Propionibacteriaceae</taxon>
        <taxon>Naumannella</taxon>
    </lineage>
</organism>
<dbReference type="AlphaFoldDB" id="A0A7Z0DAS3"/>
<evidence type="ECO:0000256" key="2">
    <source>
        <dbReference type="SAM" id="Phobius"/>
    </source>
</evidence>
<feature type="region of interest" description="Disordered" evidence="1">
    <location>
        <begin position="87"/>
        <end position="142"/>
    </location>
</feature>
<dbReference type="Pfam" id="PF11239">
    <property type="entry name" value="DUF3040"/>
    <property type="match status" value="1"/>
</dbReference>